<comment type="caution">
    <text evidence="2">The sequence shown here is derived from an EMBL/GenBank/DDBJ whole genome shotgun (WGS) entry which is preliminary data.</text>
</comment>
<evidence type="ECO:0000259" key="1">
    <source>
        <dbReference type="Pfam" id="PF08241"/>
    </source>
</evidence>
<gene>
    <name evidence="2" type="ORF">ALPR1_01755</name>
</gene>
<keyword evidence="2" id="KW-0489">Methyltransferase</keyword>
<dbReference type="PANTHER" id="PTHR43861">
    <property type="entry name" value="TRANS-ACONITATE 2-METHYLTRANSFERASE-RELATED"/>
    <property type="match status" value="1"/>
</dbReference>
<dbReference type="Gene3D" id="3.40.50.150">
    <property type="entry name" value="Vaccinia Virus protein VP39"/>
    <property type="match status" value="1"/>
</dbReference>
<evidence type="ECO:0000313" key="3">
    <source>
        <dbReference type="Proteomes" id="UP000003919"/>
    </source>
</evidence>
<dbReference type="STRING" id="388413.ALPR1_01755"/>
<keyword evidence="3" id="KW-1185">Reference proteome</keyword>
<dbReference type="Proteomes" id="UP000003919">
    <property type="component" value="Unassembled WGS sequence"/>
</dbReference>
<sequence>MTSYLHGYFPEEQERLVEQAGILGSLIYPRIDFEGCKHVLEIGSGVGAQTKVLISLFPDLKITCVDAESKQLEKAKANLLEEADRLTFVHQDAQKLDLDEKFDGAFLCWVLEHIPDPKSVLGSLKNQLLPGSVVWITEVFNSTFYFQPELPGLRNYYDNYNAYQRSLGGDPDVGAKLGGLLKENGFRDIELYPGGFHLSKHEPELLQKFTTYWIELMKSGAAAMLASEWILPEEVSAMEKDLIRIAADENAVFYYRFVQASATI</sequence>
<dbReference type="eggNOG" id="COG4122">
    <property type="taxonomic scope" value="Bacteria"/>
</dbReference>
<dbReference type="OrthoDB" id="9777830at2"/>
<organism evidence="2 3">
    <name type="scientific">Algoriphagus machipongonensis</name>
    <dbReference type="NCBI Taxonomy" id="388413"/>
    <lineage>
        <taxon>Bacteria</taxon>
        <taxon>Pseudomonadati</taxon>
        <taxon>Bacteroidota</taxon>
        <taxon>Cytophagia</taxon>
        <taxon>Cytophagales</taxon>
        <taxon>Cyclobacteriaceae</taxon>
        <taxon>Algoriphagus</taxon>
    </lineage>
</organism>
<dbReference type="RefSeq" id="WP_008197971.1">
    <property type="nucleotide sequence ID" value="NZ_CM001023.1"/>
</dbReference>
<dbReference type="AlphaFoldDB" id="A3HUV4"/>
<reference evidence="2 3" key="1">
    <citation type="journal article" date="2011" name="J. Bacteriol.">
        <title>Complete genome sequence of Algoriphagus sp. PR1, bacterial prey of a colony-forming choanoflagellate.</title>
        <authorList>
            <person name="Alegado R.A."/>
            <person name="Ferriera S."/>
            <person name="Nusbaum C."/>
            <person name="Young S.K."/>
            <person name="Zeng Q."/>
            <person name="Imamovic A."/>
            <person name="Fairclough S.R."/>
            <person name="King N."/>
        </authorList>
    </citation>
    <scope>NUCLEOTIDE SEQUENCE [LARGE SCALE GENOMIC DNA]</scope>
    <source>
        <strain evidence="2 3">PR1</strain>
    </source>
</reference>
<dbReference type="SUPFAM" id="SSF53335">
    <property type="entry name" value="S-adenosyl-L-methionine-dependent methyltransferases"/>
    <property type="match status" value="1"/>
</dbReference>
<dbReference type="EMBL" id="AAXU02000001">
    <property type="protein sequence ID" value="EAZ81926.1"/>
    <property type="molecule type" value="Genomic_DNA"/>
</dbReference>
<accession>A3HUV4</accession>
<feature type="domain" description="Methyltransferase type 11" evidence="1">
    <location>
        <begin position="40"/>
        <end position="135"/>
    </location>
</feature>
<dbReference type="InterPro" id="IPR013216">
    <property type="entry name" value="Methyltransf_11"/>
</dbReference>
<keyword evidence="2" id="KW-0808">Transferase</keyword>
<evidence type="ECO:0000313" key="2">
    <source>
        <dbReference type="EMBL" id="EAZ81926.1"/>
    </source>
</evidence>
<dbReference type="GO" id="GO:0032259">
    <property type="term" value="P:methylation"/>
    <property type="evidence" value="ECO:0007669"/>
    <property type="project" value="UniProtKB-KW"/>
</dbReference>
<dbReference type="CDD" id="cd02440">
    <property type="entry name" value="AdoMet_MTases"/>
    <property type="match status" value="1"/>
</dbReference>
<name>A3HUV4_9BACT</name>
<proteinExistence type="predicted"/>
<dbReference type="HOGENOM" id="CLU_062440_1_0_10"/>
<dbReference type="GO" id="GO:0008757">
    <property type="term" value="F:S-adenosylmethionine-dependent methyltransferase activity"/>
    <property type="evidence" value="ECO:0007669"/>
    <property type="project" value="InterPro"/>
</dbReference>
<dbReference type="Pfam" id="PF08241">
    <property type="entry name" value="Methyltransf_11"/>
    <property type="match status" value="1"/>
</dbReference>
<dbReference type="InterPro" id="IPR029063">
    <property type="entry name" value="SAM-dependent_MTases_sf"/>
</dbReference>
<protein>
    <submittedName>
        <fullName evidence="2">Methyltransferase</fullName>
    </submittedName>
</protein>